<accession>A0A9P8SJM0</accession>
<comment type="caution">
    <text evidence="4">The sequence shown here is derived from an EMBL/GenBank/DDBJ whole genome shotgun (WGS) entry which is preliminary data.</text>
</comment>
<dbReference type="InterPro" id="IPR036770">
    <property type="entry name" value="Ankyrin_rpt-contain_sf"/>
</dbReference>
<keyword evidence="5" id="KW-1185">Reference proteome</keyword>
<reference evidence="4" key="1">
    <citation type="submission" date="2021-09" db="EMBL/GenBank/DDBJ databases">
        <title>A high-quality genome of the endoparasitic fungus Hirsutella rhossiliensis with a comparison of Hirsutella genomes reveals transposable elements contributing to genome size variation.</title>
        <authorList>
            <person name="Lin R."/>
            <person name="Jiao Y."/>
            <person name="Sun X."/>
            <person name="Ling J."/>
            <person name="Xie B."/>
            <person name="Cheng X."/>
        </authorList>
    </citation>
    <scope>NUCLEOTIDE SEQUENCE</scope>
    <source>
        <strain evidence="4">HR02</strain>
    </source>
</reference>
<gene>
    <name evidence="4" type="ORF">HRG_03464</name>
</gene>
<dbReference type="EMBL" id="JAIZPD010000003">
    <property type="protein sequence ID" value="KAH0965448.1"/>
    <property type="molecule type" value="Genomic_DNA"/>
</dbReference>
<dbReference type="PANTHER" id="PTHR24201">
    <property type="entry name" value="ANK_REP_REGION DOMAIN-CONTAINING PROTEIN"/>
    <property type="match status" value="1"/>
</dbReference>
<dbReference type="SUPFAM" id="SSF48403">
    <property type="entry name" value="Ankyrin repeat"/>
    <property type="match status" value="2"/>
</dbReference>
<dbReference type="Gene3D" id="1.25.40.20">
    <property type="entry name" value="Ankyrin repeat-containing domain"/>
    <property type="match status" value="3"/>
</dbReference>
<dbReference type="AlphaFoldDB" id="A0A9P8SJM0"/>
<dbReference type="RefSeq" id="XP_044722961.1">
    <property type="nucleotide sequence ID" value="XM_044861935.1"/>
</dbReference>
<dbReference type="Pfam" id="PF12796">
    <property type="entry name" value="Ank_2"/>
    <property type="match status" value="1"/>
</dbReference>
<evidence type="ECO:0000313" key="4">
    <source>
        <dbReference type="EMBL" id="KAH0965448.1"/>
    </source>
</evidence>
<evidence type="ECO:0000313" key="5">
    <source>
        <dbReference type="Proteomes" id="UP000824596"/>
    </source>
</evidence>
<feature type="repeat" description="ANK" evidence="3">
    <location>
        <begin position="109"/>
        <end position="141"/>
    </location>
</feature>
<evidence type="ECO:0000256" key="3">
    <source>
        <dbReference type="PROSITE-ProRule" id="PRU00023"/>
    </source>
</evidence>
<feature type="repeat" description="ANK" evidence="3">
    <location>
        <begin position="142"/>
        <end position="175"/>
    </location>
</feature>
<dbReference type="PANTHER" id="PTHR24201:SF15">
    <property type="entry name" value="ANKYRIN REPEAT DOMAIN-CONTAINING PROTEIN 66"/>
    <property type="match status" value="1"/>
</dbReference>
<keyword evidence="1" id="KW-0677">Repeat</keyword>
<name>A0A9P8SJM0_9HYPO</name>
<evidence type="ECO:0000256" key="1">
    <source>
        <dbReference type="ARBA" id="ARBA00022737"/>
    </source>
</evidence>
<dbReference type="Proteomes" id="UP000824596">
    <property type="component" value="Unassembled WGS sequence"/>
</dbReference>
<dbReference type="OrthoDB" id="426293at2759"/>
<sequence length="578" mass="64283">MSKIAPQSVGLTQLPRELVYQICELVYLNKTTDLFKLAKAVPGEPDRFKLTCFKVLYKNEGGAALSWAAQGYLDGKFDLEKTVDFIHRCLDFGDAHAKFNVIDGWKQHSWGSMIHLAVYLGDVKLVERLTQRGIDVNVTDSKTRTSLHRACSADYRNASAQVLIRHGANCNARDLKGDTPLFSMANLKDVAGVETTFKGLIAGGAEVNIVSNKNRSPLGEAAVRGAYRLLELLLEQQADVNLGTRSSPEQDRRGKNDMRPLYILLSDESGVWSSPEVPSTTTARLVRKMIDQGAELDNRVLPGLLRLKLGAERDLVHWLRAKFGLTVEDVRDTLDTLSGQKCDYGATQASLDYLFNECLPEDPRLLEQWGFLPKFLGSSAVRHPDIMRLAGAAFDPAFTLGRHVTLLMILLGNKHYDYATCSHVLDSLLDRGVEVNAQDYAGLTCVHHLLEGGFARVLAKEREKERETGDFSVKAYTLSFRRTLDKLLKRGLKLKHHSITKFNHLHHMAVSSRADSLPDCARILIAQGVDPTAKDSEGKTPLDLYRGVIERGHALRKPGDKGVGPFMQALLDNMPRKK</sequence>
<dbReference type="PROSITE" id="PS50297">
    <property type="entry name" value="ANK_REP_REGION"/>
    <property type="match status" value="3"/>
</dbReference>
<organism evidence="4 5">
    <name type="scientific">Hirsutella rhossiliensis</name>
    <dbReference type="NCBI Taxonomy" id="111463"/>
    <lineage>
        <taxon>Eukaryota</taxon>
        <taxon>Fungi</taxon>
        <taxon>Dikarya</taxon>
        <taxon>Ascomycota</taxon>
        <taxon>Pezizomycotina</taxon>
        <taxon>Sordariomycetes</taxon>
        <taxon>Hypocreomycetidae</taxon>
        <taxon>Hypocreales</taxon>
        <taxon>Ophiocordycipitaceae</taxon>
        <taxon>Hirsutella</taxon>
    </lineage>
</organism>
<keyword evidence="2 3" id="KW-0040">ANK repeat</keyword>
<dbReference type="GeneID" id="68352593"/>
<dbReference type="InterPro" id="IPR050776">
    <property type="entry name" value="Ank_Repeat/CDKN_Inhibitor"/>
</dbReference>
<dbReference type="PROSITE" id="PS50088">
    <property type="entry name" value="ANK_REPEAT"/>
    <property type="match status" value="3"/>
</dbReference>
<evidence type="ECO:0000256" key="2">
    <source>
        <dbReference type="ARBA" id="ARBA00023043"/>
    </source>
</evidence>
<dbReference type="InterPro" id="IPR002110">
    <property type="entry name" value="Ankyrin_rpt"/>
</dbReference>
<dbReference type="SMART" id="SM00248">
    <property type="entry name" value="ANK"/>
    <property type="match status" value="5"/>
</dbReference>
<protein>
    <submittedName>
        <fullName evidence="4">Ankyrin repeats (3 copies) domain-containing protein</fullName>
    </submittedName>
</protein>
<proteinExistence type="predicted"/>
<feature type="repeat" description="ANK" evidence="3">
    <location>
        <begin position="213"/>
        <end position="245"/>
    </location>
</feature>